<feature type="transmembrane region" description="Helical" evidence="7">
    <location>
        <begin position="9"/>
        <end position="30"/>
    </location>
</feature>
<evidence type="ECO:0000256" key="7">
    <source>
        <dbReference type="RuleBase" id="RU363032"/>
    </source>
</evidence>
<evidence type="ECO:0000256" key="8">
    <source>
        <dbReference type="SAM" id="MobiDB-lite"/>
    </source>
</evidence>
<keyword evidence="11" id="KW-1185">Reference proteome</keyword>
<comment type="subcellular location">
    <subcellularLocation>
        <location evidence="1 7">Cell membrane</location>
        <topology evidence="1 7">Multi-pass membrane protein</topology>
    </subcellularLocation>
</comment>
<keyword evidence="2 7" id="KW-0813">Transport</keyword>
<evidence type="ECO:0000256" key="2">
    <source>
        <dbReference type="ARBA" id="ARBA00022448"/>
    </source>
</evidence>
<dbReference type="EMBL" id="JAHCDA010000001">
    <property type="protein sequence ID" value="MBS7810051.1"/>
    <property type="molecule type" value="Genomic_DNA"/>
</dbReference>
<dbReference type="InterPro" id="IPR035906">
    <property type="entry name" value="MetI-like_sf"/>
</dbReference>
<evidence type="ECO:0000256" key="1">
    <source>
        <dbReference type="ARBA" id="ARBA00004651"/>
    </source>
</evidence>
<evidence type="ECO:0000256" key="6">
    <source>
        <dbReference type="ARBA" id="ARBA00023136"/>
    </source>
</evidence>
<organism evidence="10 11">
    <name type="scientific">Roseococcus pinisoli</name>
    <dbReference type="NCBI Taxonomy" id="2835040"/>
    <lineage>
        <taxon>Bacteria</taxon>
        <taxon>Pseudomonadati</taxon>
        <taxon>Pseudomonadota</taxon>
        <taxon>Alphaproteobacteria</taxon>
        <taxon>Acetobacterales</taxon>
        <taxon>Roseomonadaceae</taxon>
        <taxon>Roseococcus</taxon>
    </lineage>
</organism>
<feature type="region of interest" description="Disordered" evidence="8">
    <location>
        <begin position="50"/>
        <end position="81"/>
    </location>
</feature>
<feature type="domain" description="ABC transmembrane type-1" evidence="9">
    <location>
        <begin position="136"/>
        <end position="351"/>
    </location>
</feature>
<dbReference type="Proteomes" id="UP000766336">
    <property type="component" value="Unassembled WGS sequence"/>
</dbReference>
<feature type="transmembrane region" description="Helical" evidence="7">
    <location>
        <begin position="227"/>
        <end position="250"/>
    </location>
</feature>
<name>A0ABS5Q8M8_9PROT</name>
<feature type="transmembrane region" description="Helical" evidence="7">
    <location>
        <begin position="136"/>
        <end position="159"/>
    </location>
</feature>
<keyword evidence="4 7" id="KW-0812">Transmembrane</keyword>
<dbReference type="Pfam" id="PF00528">
    <property type="entry name" value="BPD_transp_1"/>
    <property type="match status" value="1"/>
</dbReference>
<dbReference type="PROSITE" id="PS50928">
    <property type="entry name" value="ABC_TM1"/>
    <property type="match status" value="1"/>
</dbReference>
<evidence type="ECO:0000256" key="3">
    <source>
        <dbReference type="ARBA" id="ARBA00022475"/>
    </source>
</evidence>
<proteinExistence type="inferred from homology"/>
<feature type="compositionally biased region" description="Low complexity" evidence="8">
    <location>
        <begin position="64"/>
        <end position="77"/>
    </location>
</feature>
<dbReference type="Gene3D" id="1.10.3720.10">
    <property type="entry name" value="MetI-like"/>
    <property type="match status" value="1"/>
</dbReference>
<feature type="transmembrane region" description="Helical" evidence="7">
    <location>
        <begin position="171"/>
        <end position="197"/>
    </location>
</feature>
<dbReference type="CDD" id="cd06261">
    <property type="entry name" value="TM_PBP2"/>
    <property type="match status" value="1"/>
</dbReference>
<evidence type="ECO:0000256" key="4">
    <source>
        <dbReference type="ARBA" id="ARBA00022692"/>
    </source>
</evidence>
<dbReference type="PANTHER" id="PTHR30465">
    <property type="entry name" value="INNER MEMBRANE ABC TRANSPORTER"/>
    <property type="match status" value="1"/>
</dbReference>
<dbReference type="SUPFAM" id="SSF161098">
    <property type="entry name" value="MetI-like"/>
    <property type="match status" value="1"/>
</dbReference>
<sequence length="368" mass="40800">MSSYLLRRLLLIVPTLFGIILINFAIVQFAPGGPVEQMIAEIRGQGQTMGRLTGDGGGEVRQQSSPSGSSSEGPTSTYRGARGLDPAVVREIERAFGFDKPAHVRFGEMLWGYMRFDLGRSLFRDRPVWDLVIEKLPVSISLGLWSTLIIYLISIPLGIRKAVRDGSRFDLWTSAVVLVGYAIPGFLFAIMLVVLFAGGSFLQWFPLRGLTSSGSEGWPFWERALDYAWHMVLPTITLVIGGFAGLTMLTKNSFLEEINKQYVLTARAKGAGETRVLYGHVFRNAMLIIIAGFPAAFISILFTGALLVEIIFSLDGLGLLGFESAIRRDYPVMFGTLYIFTLLGLIMQIVSDFTYTLVDPRIDFEARR</sequence>
<keyword evidence="5 7" id="KW-1133">Transmembrane helix</keyword>
<protein>
    <submittedName>
        <fullName evidence="10">Microcin C ABC transporter permease YejB</fullName>
    </submittedName>
</protein>
<dbReference type="NCBIfam" id="NF011712">
    <property type="entry name" value="PRK15133.1"/>
    <property type="match status" value="1"/>
</dbReference>
<accession>A0ABS5Q8M8</accession>
<dbReference type="RefSeq" id="WP_213668695.1">
    <property type="nucleotide sequence ID" value="NZ_JAHCDA010000001.1"/>
</dbReference>
<dbReference type="PANTHER" id="PTHR30465:SF66">
    <property type="entry name" value="INNER MEMBRANE ABC TRANSPORTER PERMEASE PROTEIN YEJB"/>
    <property type="match status" value="1"/>
</dbReference>
<feature type="transmembrane region" description="Helical" evidence="7">
    <location>
        <begin position="332"/>
        <end position="358"/>
    </location>
</feature>
<evidence type="ECO:0000259" key="9">
    <source>
        <dbReference type="PROSITE" id="PS50928"/>
    </source>
</evidence>
<evidence type="ECO:0000313" key="10">
    <source>
        <dbReference type="EMBL" id="MBS7810051.1"/>
    </source>
</evidence>
<evidence type="ECO:0000313" key="11">
    <source>
        <dbReference type="Proteomes" id="UP000766336"/>
    </source>
</evidence>
<keyword evidence="6 7" id="KW-0472">Membrane</keyword>
<evidence type="ECO:0000256" key="5">
    <source>
        <dbReference type="ARBA" id="ARBA00022989"/>
    </source>
</evidence>
<gene>
    <name evidence="10" type="ORF">KHU32_03820</name>
</gene>
<dbReference type="InterPro" id="IPR000515">
    <property type="entry name" value="MetI-like"/>
</dbReference>
<reference evidence="10 11" key="1">
    <citation type="submission" date="2021-05" db="EMBL/GenBank/DDBJ databases">
        <title>Roseococcus sp. XZZS9, whole genome shotgun sequencing project.</title>
        <authorList>
            <person name="Zhao G."/>
            <person name="Shen L."/>
        </authorList>
    </citation>
    <scope>NUCLEOTIDE SEQUENCE [LARGE SCALE GENOMIC DNA]</scope>
    <source>
        <strain evidence="10 11">XZZS9</strain>
    </source>
</reference>
<comment type="similarity">
    <text evidence="7">Belongs to the binding-protein-dependent transport system permease family.</text>
</comment>
<feature type="transmembrane region" description="Helical" evidence="7">
    <location>
        <begin position="285"/>
        <end position="312"/>
    </location>
</feature>
<keyword evidence="3" id="KW-1003">Cell membrane</keyword>
<comment type="caution">
    <text evidence="10">The sequence shown here is derived from an EMBL/GenBank/DDBJ whole genome shotgun (WGS) entry which is preliminary data.</text>
</comment>